<dbReference type="GO" id="GO:0047837">
    <property type="term" value="F:D-xylose 1-dehydrogenase (NADP+) activity"/>
    <property type="evidence" value="ECO:0007669"/>
    <property type="project" value="UniProtKB-EC"/>
</dbReference>
<dbReference type="Gene3D" id="3.30.360.10">
    <property type="entry name" value="Dihydrodipicolinate Reductase, domain 2"/>
    <property type="match status" value="1"/>
</dbReference>
<sequence>MASVTTCKWGILATGGIAVTFSKDLLLDPTSRGVKDVKHTIVAAASSTSVTRAQEFLKQVSAPRDAKAYGSYTELVQDPNIDIIYVATPHSHHYENTLLALEAGKHVLCEKAFTINAAQAKHLFQVAKEKNLFLMEAVWVRFFPIVYEIQNRIHQKRSLGDIKRVFSDFGMPFQPDPNHRLFNPQLGGGALLDLGIYALTWQMLTLYEDPCNHYEKPEITSGMIKSKLTGVDEFTTVILNFVSMGAQGIATTNMSIQSFEKYVVLVQGTKADLTVPWPPYRPESFTIHQKDSNGKYTGEKEQVSFDIPGHGMFWEADACARALQKRNLEEQRVSWNYSILLMEIMDKVRYDNNFTYPDHLEATRNHA</sequence>
<dbReference type="GO" id="GO:0000166">
    <property type="term" value="F:nucleotide binding"/>
    <property type="evidence" value="ECO:0007669"/>
    <property type="project" value="InterPro"/>
</dbReference>
<dbReference type="SUPFAM" id="SSF55347">
    <property type="entry name" value="Glyceraldehyde-3-phosphate dehydrogenase-like, C-terminal domain"/>
    <property type="match status" value="1"/>
</dbReference>
<feature type="domain" description="Gfo/Idh/MocA-like oxidoreductase N-terminal" evidence="6">
    <location>
        <begin position="39"/>
        <end position="135"/>
    </location>
</feature>
<dbReference type="InterPro" id="IPR050984">
    <property type="entry name" value="Gfo/Idh/MocA_domain"/>
</dbReference>
<comment type="catalytic activity">
    <reaction evidence="5">
        <text>D-xylose + NADP(+) = D-xylono-1,5-lactone + NADPH + H(+)</text>
        <dbReference type="Rhea" id="RHEA:22000"/>
        <dbReference type="ChEBI" id="CHEBI:15378"/>
        <dbReference type="ChEBI" id="CHEBI:15867"/>
        <dbReference type="ChEBI" id="CHEBI:53455"/>
        <dbReference type="ChEBI" id="CHEBI:57783"/>
        <dbReference type="ChEBI" id="CHEBI:58349"/>
        <dbReference type="EC" id="1.1.1.179"/>
    </reaction>
</comment>
<evidence type="ECO:0000259" key="7">
    <source>
        <dbReference type="Pfam" id="PF22725"/>
    </source>
</evidence>
<evidence type="ECO:0000256" key="2">
    <source>
        <dbReference type="ARBA" id="ARBA00023002"/>
    </source>
</evidence>
<keyword evidence="2" id="KW-0560">Oxidoreductase</keyword>
<dbReference type="InterPro" id="IPR000683">
    <property type="entry name" value="Gfo/Idh/MocA-like_OxRdtase_N"/>
</dbReference>
<evidence type="ECO:0000256" key="1">
    <source>
        <dbReference type="ARBA" id="ARBA00010928"/>
    </source>
</evidence>
<dbReference type="EC" id="1.1.1.179" evidence="3"/>
<dbReference type="Pfam" id="PF01408">
    <property type="entry name" value="GFO_IDH_MocA"/>
    <property type="match status" value="1"/>
</dbReference>
<evidence type="ECO:0000313" key="8">
    <source>
        <dbReference type="EMBL" id="CDI55648.1"/>
    </source>
</evidence>
<evidence type="ECO:0000256" key="4">
    <source>
        <dbReference type="ARBA" id="ARBA00042988"/>
    </source>
</evidence>
<comment type="similarity">
    <text evidence="1">Belongs to the Gfo/Idh/MocA family.</text>
</comment>
<dbReference type="SUPFAM" id="SSF51735">
    <property type="entry name" value="NAD(P)-binding Rossmann-fold domains"/>
    <property type="match status" value="1"/>
</dbReference>
<dbReference type="InterPro" id="IPR036291">
    <property type="entry name" value="NAD(P)-bd_dom_sf"/>
</dbReference>
<accession>A0A077R8M2</accession>
<dbReference type="EMBL" id="HG529656">
    <property type="protein sequence ID" value="CDI55648.1"/>
    <property type="molecule type" value="Genomic_DNA"/>
</dbReference>
<dbReference type="PANTHER" id="PTHR22604">
    <property type="entry name" value="OXIDOREDUCTASES"/>
    <property type="match status" value="1"/>
</dbReference>
<evidence type="ECO:0000256" key="5">
    <source>
        <dbReference type="ARBA" id="ARBA00049233"/>
    </source>
</evidence>
<evidence type="ECO:0000259" key="6">
    <source>
        <dbReference type="Pfam" id="PF01408"/>
    </source>
</evidence>
<dbReference type="PANTHER" id="PTHR22604:SF105">
    <property type="entry name" value="TRANS-1,2-DIHYDROBENZENE-1,2-DIOL DEHYDROGENASE"/>
    <property type="match status" value="1"/>
</dbReference>
<protein>
    <recommendedName>
        <fullName evidence="3">D-xylose 1-dehydrogenase (NADP(+), D-xylono-1,5-lactone-forming)</fullName>
        <ecNumber evidence="3">1.1.1.179</ecNumber>
    </recommendedName>
    <alternativeName>
        <fullName evidence="4">D-xylose-NADP dehydrogenase</fullName>
    </alternativeName>
</protein>
<reference evidence="8" key="1">
    <citation type="journal article" date="2014" name="Genome Biol. Evol.">
        <title>Gene Loss Rather Than Gene Gain Is Associated with a Host Jump from Monocots to Dicots in the Smut Fungus Melanopsichium pennsylvanicum.</title>
        <authorList>
            <person name="Sharma R."/>
            <person name="Mishra B."/>
            <person name="Runge F."/>
            <person name="Thines M."/>
        </authorList>
    </citation>
    <scope>NUCLEOTIDE SEQUENCE</scope>
    <source>
        <strain evidence="8">4</strain>
    </source>
</reference>
<evidence type="ECO:0000256" key="3">
    <source>
        <dbReference type="ARBA" id="ARBA00038984"/>
    </source>
</evidence>
<dbReference type="AlphaFoldDB" id="A0A077R8M2"/>
<dbReference type="Pfam" id="PF22725">
    <property type="entry name" value="GFO_IDH_MocA_C3"/>
    <property type="match status" value="1"/>
</dbReference>
<proteinExistence type="inferred from homology"/>
<dbReference type="Gene3D" id="3.40.50.720">
    <property type="entry name" value="NAD(P)-binding Rossmann-like Domain"/>
    <property type="match status" value="1"/>
</dbReference>
<feature type="domain" description="GFO/IDH/MocA-like oxidoreductase" evidence="7">
    <location>
        <begin position="155"/>
        <end position="273"/>
    </location>
</feature>
<organism evidence="8">
    <name type="scientific">Melanopsichium pennsylvanicum 4</name>
    <dbReference type="NCBI Taxonomy" id="1398559"/>
    <lineage>
        <taxon>Eukaryota</taxon>
        <taxon>Fungi</taxon>
        <taxon>Dikarya</taxon>
        <taxon>Basidiomycota</taxon>
        <taxon>Ustilaginomycotina</taxon>
        <taxon>Ustilaginomycetes</taxon>
        <taxon>Ustilaginales</taxon>
        <taxon>Ustilaginaceae</taxon>
        <taxon>Melanopsichium</taxon>
    </lineage>
</organism>
<name>A0A077R8M2_9BASI</name>
<dbReference type="InterPro" id="IPR055170">
    <property type="entry name" value="GFO_IDH_MocA-like_dom"/>
</dbReference>